<dbReference type="Proteomes" id="UP000011680">
    <property type="component" value="Unassembled WGS sequence"/>
</dbReference>
<dbReference type="Pfam" id="PF19130">
    <property type="entry name" value="DUF5813"/>
    <property type="match status" value="1"/>
</dbReference>
<reference evidence="1 2" key="1">
    <citation type="journal article" date="2014" name="PLoS Genet.">
        <title>Phylogenetically driven sequencing of extremely halophilic archaea reveals strategies for static and dynamic osmo-response.</title>
        <authorList>
            <person name="Becker E.A."/>
            <person name="Seitzer P.M."/>
            <person name="Tritt A."/>
            <person name="Larsen D."/>
            <person name="Krusor M."/>
            <person name="Yao A.I."/>
            <person name="Wu D."/>
            <person name="Madern D."/>
            <person name="Eisen J.A."/>
            <person name="Darling A.E."/>
            <person name="Facciotti M.T."/>
        </authorList>
    </citation>
    <scope>NUCLEOTIDE SEQUENCE [LARGE SCALE GENOMIC DNA]</scope>
    <source>
        <strain evidence="1 2">JCM 13552</strain>
    </source>
</reference>
<protein>
    <submittedName>
        <fullName evidence="1">Uncharacterized protein</fullName>
    </submittedName>
</protein>
<proteinExistence type="predicted"/>
<dbReference type="AlphaFoldDB" id="M0N537"/>
<gene>
    <name evidence="1" type="ORF">C451_11215</name>
</gene>
<name>M0N537_9EURY</name>
<sequence length="160" mass="17332">MTDDAFAAHDAYESDEGEYALTTTPFDGRVAVADDEYRVWVTMPTLDAATEEPVEDVLENGWFETLALRLEDAGGATRGDVEVPEPTVERRNGEVRVEWLLAHGDGARAAEAAKALVEYAEGTYVEGIVPGYSYLPPVADLIARARTEGDGEGERGPMPL</sequence>
<organism evidence="1 2">
    <name type="scientific">Halococcus thailandensis JCM 13552</name>
    <dbReference type="NCBI Taxonomy" id="1227457"/>
    <lineage>
        <taxon>Archaea</taxon>
        <taxon>Methanobacteriati</taxon>
        <taxon>Methanobacteriota</taxon>
        <taxon>Stenosarchaea group</taxon>
        <taxon>Halobacteria</taxon>
        <taxon>Halobacteriales</taxon>
        <taxon>Halococcaceae</taxon>
        <taxon>Halococcus</taxon>
    </lineage>
</organism>
<evidence type="ECO:0000313" key="1">
    <source>
        <dbReference type="EMBL" id="EMA52986.1"/>
    </source>
</evidence>
<dbReference type="RefSeq" id="WP_007740510.1">
    <property type="nucleotide sequence ID" value="NZ_AOMF01000155.1"/>
</dbReference>
<dbReference type="OrthoDB" id="213744at2157"/>
<comment type="caution">
    <text evidence="1">The sequence shown here is derived from an EMBL/GenBank/DDBJ whole genome shotgun (WGS) entry which is preliminary data.</text>
</comment>
<dbReference type="PATRIC" id="fig|1227457.3.peg.2113"/>
<dbReference type="eggNOG" id="arCOG04764">
    <property type="taxonomic scope" value="Archaea"/>
</dbReference>
<evidence type="ECO:0000313" key="2">
    <source>
        <dbReference type="Proteomes" id="UP000011680"/>
    </source>
</evidence>
<keyword evidence="2" id="KW-1185">Reference proteome</keyword>
<dbReference type="EMBL" id="AOMF01000155">
    <property type="protein sequence ID" value="EMA52986.1"/>
    <property type="molecule type" value="Genomic_DNA"/>
</dbReference>
<dbReference type="InterPro" id="IPR043851">
    <property type="entry name" value="DUF5813"/>
</dbReference>
<accession>M0N537</accession>